<protein>
    <submittedName>
        <fullName evidence="1">Uncharacterized protein</fullName>
    </submittedName>
</protein>
<reference evidence="1 2" key="1">
    <citation type="submission" date="2022-05" db="EMBL/GenBank/DDBJ databases">
        <authorList>
            <consortium name="Genoscope - CEA"/>
            <person name="William W."/>
        </authorList>
    </citation>
    <scope>NUCLEOTIDE SEQUENCE [LARGE SCALE GENOMIC DNA]</scope>
</reference>
<dbReference type="Proteomes" id="UP001159427">
    <property type="component" value="Unassembled WGS sequence"/>
</dbReference>
<evidence type="ECO:0000313" key="2">
    <source>
        <dbReference type="Proteomes" id="UP001159427"/>
    </source>
</evidence>
<proteinExistence type="predicted"/>
<feature type="non-terminal residue" evidence="1">
    <location>
        <position position="61"/>
    </location>
</feature>
<sequence length="61" mass="6814">MATIRLINSFYQPVKSSEIENETVNSKEMKLKPWNVKTVTFELSDFNAEGEGSVSSCVIEG</sequence>
<name>A0ABN8SAT8_9CNID</name>
<organism evidence="1 2">
    <name type="scientific">Porites evermanni</name>
    <dbReference type="NCBI Taxonomy" id="104178"/>
    <lineage>
        <taxon>Eukaryota</taxon>
        <taxon>Metazoa</taxon>
        <taxon>Cnidaria</taxon>
        <taxon>Anthozoa</taxon>
        <taxon>Hexacorallia</taxon>
        <taxon>Scleractinia</taxon>
        <taxon>Fungiina</taxon>
        <taxon>Poritidae</taxon>
        <taxon>Porites</taxon>
    </lineage>
</organism>
<keyword evidence="2" id="KW-1185">Reference proteome</keyword>
<comment type="caution">
    <text evidence="1">The sequence shown here is derived from an EMBL/GenBank/DDBJ whole genome shotgun (WGS) entry which is preliminary data.</text>
</comment>
<gene>
    <name evidence="1" type="ORF">PEVE_00018707</name>
</gene>
<dbReference type="EMBL" id="CALNXI010002530">
    <property type="protein sequence ID" value="CAH3188638.1"/>
    <property type="molecule type" value="Genomic_DNA"/>
</dbReference>
<evidence type="ECO:0000313" key="1">
    <source>
        <dbReference type="EMBL" id="CAH3188638.1"/>
    </source>
</evidence>
<accession>A0ABN8SAT8</accession>